<accession>A0ACC2WC55</accession>
<evidence type="ECO:0000313" key="1">
    <source>
        <dbReference type="EMBL" id="KAJ9108814.1"/>
    </source>
</evidence>
<sequence>MSTAIGHRPAISTGKSTPSTNILSETASDGYSRYNRPSSSAAASSSSHPVKTAMSRNVVEQPQSRSEKESASSSEDHQIRTSNSDRREDEEMDNRTKPKAQIMREWRQSQGKTPRDTDLLLRDMLYLLQGIDGKYARFSKKSRFEKQKEVNPYLVEKPIRRAGARPDKGKGKEVDLFTDDEEIRGIDFVDPDGEPHYVSPALQMIIVQLAELGVLYRRVYNYIQSKQDPSVQDPLREASMTEQSLCHFLETELADYLRLLTTLEEEMHKDNAIMPGDHNQNRDEAMSPDPSSLVVQQVPTERSGMTFQKLALWAGDFILKVRLMSSVVAEAGKTRGGALISTIYVFTMHGDPFTRDYSNRILDEVSKPFFLSLQRWISSGVLHDPFNEFFVQVNPETRGQHFGRVALRDDMGFGYRGDVSSRNDIAYTIWEKRYIFRKEMLPIFLNEDFGKKIFSTGKSINFIRYGCRDTDWDATERQLAEVRKDEFNMAFPVLTHNDIAGLESTIDLTYKIASKRLLDIFFDQYNLMDHLQAIKRYILLSAGDFAELLHRNLGPRLDRPASKLLRHHLTTDIETAIQESNARFESPEILQRLDARLQTAKPNDSGWDCFALEYKVEAPINAVLDDKALASYDDLFGHLWRLRRVSTKLQSNWLAHTFAIRRYKHLKEFVAVWHQSNIIQAQMVHFMSELQAFCHLEGIAVPWSEFVKFSEQRNGDLDELIAAHRSYLRAMSSKVLLRSKNREEEALFDVIETALSKIMSFAEISNQLYQLTVRESTRLDNRKMAERGIIALSNIDNADQIKEERQTLERRLRRCGEDFKSTLQELVYGLGTHSNSEVKFLGLRLSFNDIYAMRKTKAKATSRTEPRNGNTKQNI</sequence>
<name>A0ACC2WC55_9TREE</name>
<protein>
    <submittedName>
        <fullName evidence="1">Uncharacterized protein</fullName>
    </submittedName>
</protein>
<dbReference type="Proteomes" id="UP001227268">
    <property type="component" value="Unassembled WGS sequence"/>
</dbReference>
<keyword evidence="2" id="KW-1185">Reference proteome</keyword>
<reference evidence="1" key="1">
    <citation type="submission" date="2023-04" db="EMBL/GenBank/DDBJ databases">
        <title>Draft Genome sequencing of Naganishia species isolated from polar environments using Oxford Nanopore Technology.</title>
        <authorList>
            <person name="Leo P."/>
            <person name="Venkateswaran K."/>
        </authorList>
    </citation>
    <scope>NUCLEOTIDE SEQUENCE</scope>
    <source>
        <strain evidence="1">MNA-CCFEE 5423</strain>
    </source>
</reference>
<comment type="caution">
    <text evidence="1">The sequence shown here is derived from an EMBL/GenBank/DDBJ whole genome shotgun (WGS) entry which is preliminary data.</text>
</comment>
<gene>
    <name evidence="1" type="ORF">QFC21_000134</name>
</gene>
<dbReference type="EMBL" id="JASBWT010000001">
    <property type="protein sequence ID" value="KAJ9108814.1"/>
    <property type="molecule type" value="Genomic_DNA"/>
</dbReference>
<organism evidence="1 2">
    <name type="scientific">Naganishia friedmannii</name>
    <dbReference type="NCBI Taxonomy" id="89922"/>
    <lineage>
        <taxon>Eukaryota</taxon>
        <taxon>Fungi</taxon>
        <taxon>Dikarya</taxon>
        <taxon>Basidiomycota</taxon>
        <taxon>Agaricomycotina</taxon>
        <taxon>Tremellomycetes</taxon>
        <taxon>Filobasidiales</taxon>
        <taxon>Filobasidiaceae</taxon>
        <taxon>Naganishia</taxon>
    </lineage>
</organism>
<evidence type="ECO:0000313" key="2">
    <source>
        <dbReference type="Proteomes" id="UP001227268"/>
    </source>
</evidence>
<proteinExistence type="predicted"/>